<dbReference type="EMBL" id="JABTTQ020001205">
    <property type="protein sequence ID" value="KAK6133862.1"/>
    <property type="molecule type" value="Genomic_DNA"/>
</dbReference>
<feature type="compositionally biased region" description="Low complexity" evidence="6">
    <location>
        <begin position="316"/>
        <end position="334"/>
    </location>
</feature>
<dbReference type="Proteomes" id="UP001318860">
    <property type="component" value="Unassembled WGS sequence"/>
</dbReference>
<dbReference type="Pfam" id="PF26575">
    <property type="entry name" value="HHO5_N"/>
    <property type="match status" value="1"/>
</dbReference>
<reference evidence="8 9" key="1">
    <citation type="journal article" date="2021" name="Comput. Struct. Biotechnol. J.">
        <title>De novo genome assembly of the potent medicinal plant Rehmannia glutinosa using nanopore technology.</title>
        <authorList>
            <person name="Ma L."/>
            <person name="Dong C."/>
            <person name="Song C."/>
            <person name="Wang X."/>
            <person name="Zheng X."/>
            <person name="Niu Y."/>
            <person name="Chen S."/>
            <person name="Feng W."/>
        </authorList>
    </citation>
    <scope>NUCLEOTIDE SEQUENCE [LARGE SCALE GENOMIC DNA]</scope>
    <source>
        <strain evidence="8">DH-2019</strain>
    </source>
</reference>
<feature type="compositionally biased region" description="Polar residues" evidence="6">
    <location>
        <begin position="55"/>
        <end position="65"/>
    </location>
</feature>
<evidence type="ECO:0000313" key="9">
    <source>
        <dbReference type="Proteomes" id="UP001318860"/>
    </source>
</evidence>
<feature type="region of interest" description="Disordered" evidence="6">
    <location>
        <begin position="280"/>
        <end position="334"/>
    </location>
</feature>
<feature type="compositionally biased region" description="Basic and acidic residues" evidence="6">
    <location>
        <begin position="88"/>
        <end position="107"/>
    </location>
</feature>
<evidence type="ECO:0000256" key="1">
    <source>
        <dbReference type="ARBA" id="ARBA00004123"/>
    </source>
</evidence>
<evidence type="ECO:0000259" key="7">
    <source>
        <dbReference type="Pfam" id="PF26575"/>
    </source>
</evidence>
<evidence type="ECO:0000256" key="3">
    <source>
        <dbReference type="ARBA" id="ARBA00023125"/>
    </source>
</evidence>
<evidence type="ECO:0000256" key="5">
    <source>
        <dbReference type="ARBA" id="ARBA00023242"/>
    </source>
</evidence>
<protein>
    <recommendedName>
        <fullName evidence="7">HHO5-like N-terminal domain-containing protein</fullName>
    </recommendedName>
</protein>
<keyword evidence="2" id="KW-0805">Transcription regulation</keyword>
<feature type="compositionally biased region" description="Basic and acidic residues" evidence="6">
    <location>
        <begin position="71"/>
        <end position="81"/>
    </location>
</feature>
<feature type="compositionally biased region" description="Low complexity" evidence="6">
    <location>
        <begin position="169"/>
        <end position="183"/>
    </location>
</feature>
<feature type="compositionally biased region" description="Basic and acidic residues" evidence="6">
    <location>
        <begin position="191"/>
        <end position="200"/>
    </location>
</feature>
<dbReference type="SUPFAM" id="SSF46689">
    <property type="entry name" value="Homeodomain-like"/>
    <property type="match status" value="1"/>
</dbReference>
<feature type="domain" description="HHO5-like N-terminal" evidence="7">
    <location>
        <begin position="2"/>
        <end position="43"/>
    </location>
</feature>
<evidence type="ECO:0000256" key="4">
    <source>
        <dbReference type="ARBA" id="ARBA00023163"/>
    </source>
</evidence>
<keyword evidence="3" id="KW-0238">DNA-binding</keyword>
<dbReference type="InterPro" id="IPR009057">
    <property type="entry name" value="Homeodomain-like_sf"/>
</dbReference>
<feature type="region of interest" description="Disordered" evidence="6">
    <location>
        <begin position="55"/>
        <end position="145"/>
    </location>
</feature>
<dbReference type="InterPro" id="IPR044787">
    <property type="entry name" value="HHO5-like"/>
</dbReference>
<dbReference type="InterPro" id="IPR058673">
    <property type="entry name" value="HHO5-like_N"/>
</dbReference>
<feature type="region of interest" description="Disordered" evidence="6">
    <location>
        <begin position="163"/>
        <end position="205"/>
    </location>
</feature>
<proteinExistence type="predicted"/>
<name>A0ABR0VFA4_REHGL</name>
<evidence type="ECO:0000256" key="6">
    <source>
        <dbReference type="SAM" id="MobiDB-lite"/>
    </source>
</evidence>
<dbReference type="NCBIfam" id="TIGR01557">
    <property type="entry name" value="myb_SHAQKYF"/>
    <property type="match status" value="1"/>
</dbReference>
<organism evidence="8 9">
    <name type="scientific">Rehmannia glutinosa</name>
    <name type="common">Chinese foxglove</name>
    <dbReference type="NCBI Taxonomy" id="99300"/>
    <lineage>
        <taxon>Eukaryota</taxon>
        <taxon>Viridiplantae</taxon>
        <taxon>Streptophyta</taxon>
        <taxon>Embryophyta</taxon>
        <taxon>Tracheophyta</taxon>
        <taxon>Spermatophyta</taxon>
        <taxon>Magnoliopsida</taxon>
        <taxon>eudicotyledons</taxon>
        <taxon>Gunneridae</taxon>
        <taxon>Pentapetalae</taxon>
        <taxon>asterids</taxon>
        <taxon>lamiids</taxon>
        <taxon>Lamiales</taxon>
        <taxon>Orobanchaceae</taxon>
        <taxon>Rehmannieae</taxon>
        <taxon>Rehmannia</taxon>
    </lineage>
</organism>
<keyword evidence="5" id="KW-0539">Nucleus</keyword>
<dbReference type="InterPro" id="IPR006447">
    <property type="entry name" value="Myb_dom_plants"/>
</dbReference>
<accession>A0ABR0VFA4</accession>
<dbReference type="Gene3D" id="1.10.10.60">
    <property type="entry name" value="Homeodomain-like"/>
    <property type="match status" value="1"/>
</dbReference>
<dbReference type="PANTHER" id="PTHR31003">
    <property type="entry name" value="MYB FAMILY TRANSCRIPTION FACTOR"/>
    <property type="match status" value="1"/>
</dbReference>
<keyword evidence="4" id="KW-0804">Transcription</keyword>
<keyword evidence="9" id="KW-1185">Reference proteome</keyword>
<sequence length="334" mass="36580">MQRCQDYIHALEEERSKIRVFQRELPLCLELVTQAIEACKQQLSGTTTEYNLNGQSECSEQTSSPVLEEFIPIKRDSSHSGDEEEEEESKKPDGKNSNDKNMKKSDWLRSVQLWNQTPDPPPKEDSPRKVSVTEVKRNGSSGAFHPFKKEKISCVGPAGNAIITTTKGPENSSATPASTSSTAGTGGGGGNKKEEKEGQSRKARRCWSPELHRRFLQALNQLGGSHKDLAIQIKTTTTTATRPSICGGGRRAMDATGIYHRNGYNRHVREAAASNAPYAPIAALPPPFQETSASPKQRQHKTSHCRGSHSERGIRSDSPPRSSSTHTSTASPAY</sequence>
<feature type="compositionally biased region" description="Basic residues" evidence="6">
    <location>
        <begin position="297"/>
        <end position="307"/>
    </location>
</feature>
<evidence type="ECO:0000256" key="2">
    <source>
        <dbReference type="ARBA" id="ARBA00023015"/>
    </source>
</evidence>
<comment type="caution">
    <text evidence="8">The sequence shown here is derived from an EMBL/GenBank/DDBJ whole genome shotgun (WGS) entry which is preliminary data.</text>
</comment>
<dbReference type="PANTHER" id="PTHR31003:SF16">
    <property type="entry name" value="TRANSCRIPTION FACTOR HHO2"/>
    <property type="match status" value="1"/>
</dbReference>
<comment type="subcellular location">
    <subcellularLocation>
        <location evidence="1">Nucleus</location>
    </subcellularLocation>
</comment>
<gene>
    <name evidence="8" type="ORF">DH2020_032412</name>
</gene>
<evidence type="ECO:0000313" key="8">
    <source>
        <dbReference type="EMBL" id="KAK6133862.1"/>
    </source>
</evidence>